<dbReference type="InterPro" id="IPR006626">
    <property type="entry name" value="PbH1"/>
</dbReference>
<feature type="domain" description="P/Homo B" evidence="3">
    <location>
        <begin position="2184"/>
        <end position="2369"/>
    </location>
</feature>
<gene>
    <name evidence="4" type="ORF">L21SP5_02378</name>
</gene>
<keyword evidence="5" id="KW-1185">Reference proteome</keyword>
<dbReference type="InterPro" id="IPR022409">
    <property type="entry name" value="PKD/Chitinase_dom"/>
</dbReference>
<dbReference type="PATRIC" id="fig|1307839.3.peg.2497"/>
<dbReference type="SMART" id="SM00203">
    <property type="entry name" value="TK"/>
    <property type="match status" value="14"/>
</dbReference>
<dbReference type="Proteomes" id="UP000064893">
    <property type="component" value="Chromosome"/>
</dbReference>
<dbReference type="SUPFAM" id="SSF110296">
    <property type="entry name" value="Oligoxyloglucan reducing end-specific cellobiohydrolase"/>
    <property type="match status" value="1"/>
</dbReference>
<dbReference type="Pfam" id="PF13573">
    <property type="entry name" value="SprB"/>
    <property type="match status" value="27"/>
</dbReference>
<dbReference type="SUPFAM" id="SSF49785">
    <property type="entry name" value="Galactose-binding domain-like"/>
    <property type="match status" value="1"/>
</dbReference>
<dbReference type="KEGG" id="blq:L21SP5_02378"/>
<dbReference type="GO" id="GO:0004252">
    <property type="term" value="F:serine-type endopeptidase activity"/>
    <property type="evidence" value="ECO:0007669"/>
    <property type="project" value="InterPro"/>
</dbReference>
<dbReference type="STRING" id="1307839.L21SP5_02378"/>
<sequence>MRRLILLLVSFFLLNNIIAADFYWINGSGNWDDPKHWALDPQGLTPANKIPGATDDVFLLPGKNGAFTVSISNAIQVNSLTWQAGTLIGKESDKIAINGNFTSSPTVSDQFEGEWILTGKGKLSINHALKGTLRINGGNVSLIDDLIAPKTHLNIQEGELSANNIDIEIASIGATGQGAQTINFSSVNLTLDKWDFLENNDRSFSGKNGTLAFTMAINKKAYTENPLRFDVVTSHILTGKDKANEVSWEPLHACDGGFGDISTTVTGAAPDGNYTYELQDIFGATIDISTDPANTFTWDGATHNLVPGIYIIIVDWTELGVPTSDNEGGWLLDTESLTLSSIDLTDPSTVGGSDGEVVIHARKGYRDRANPEDSVRQYTLDATGPQDDSTFSGLSAGIYNYTVSDPYSKCVDLTGNVTLNDPSAAPTITSVDVTDASCYNTNDGIIDIFPDDATIDEYSIDSGATWQASNSFGPLSPGSYRIAVHNTSDTTYLNDSLVVVSAPDKLFLDSTQVTQITCNGESDGTVTIFASGGTPPYTYDGGGGLLQTGDNYFTGLAAGEYTFTVSDDNGCPQPANSDTESDKINIYDPPAFTWDFPDISNVSCGGASDGEIIVHARGGVPPYEFSIDSGTTWQSDSVFSGLPGGDYNVNIRHAWGCEKWTGEYTISEPPVLSIDDIDSTDVTGCAGNTNGEIVITATGGTGTRYYSINGDVAPEYIANGGNFLNVGAGVYDVWVRDDNGCKTNYGNVTIEEPDSVKIDAYTITQPTCFGEDGTVEITATSGGDGGPYEYLVDTASASWQPGSTFSLPEGNYDIFARDGNLCVSDTLSVLIDAPTQVTHSVNITDATCNGAADGTIEVTAAGGDGSYEFTNDGGATWTGITANPHTFTGLTAGNYDIQVRDASGCTSVQTTETVGEPALVTHTVVISDATCNGGADGAIEVTAAGGNGSYEFSNDGGATWTGITANPHTFTGLTAGDYDIQVRDGNGCTSVVSTETVGEPAAVTHSVSITDVTCFGGADGAIEVTAAGGDGSYEFSSDGGATWTGITPNPHTFGSLTAGDYDIQVRDGNFCTSVISTETVGEPTEVTHSVVITDVTCNGGSDGEIEITAAGGDGSYEFTRDGGTTWTGITANPHTFSGLTAGDYDIQVRDATGCTSVQTTETITEPTPVTHTAVITDATCNGAADGTIEVTAAGGDGNYEFTNDGGTTWTGITANPHTFSGLTAGDYDIQVRDGNGCTSVISTETVGEPTEVTHTVSITDATCNGVADGEIEVTAAGGNGSYEFTNDGGTTWTGITSNPHTFTGLAAGNYDIQVRDANGCTSLQTTETVGEPTAVTHSVVITDVTCFGGSDGSIQVTPAGGSGLYSYSNDGGLTWTGFQPNPYTFAGLTAGDYDILVEDSNGCQSIVSTETVGEPTEVTHSVVINDVTCNGDADGSIVVTAAGGDGSYEFTNDGGNTWTGITANPHTFAGLTAGDYDIQVRDATGCTSVQTTETVGEPAPVTHTVSITDATCNGAADGAIEVTAAGGDGSYEFTNDGGATWTGITANPHTFTGLTAGDYDIQVRDASGCTSLQTTETVGEPALVTHTVVITDATCNGGADGAIEVTAAGGNGSYEFSNDGGATWTGITSNPHTFSGLTAGDYDIQVRDGNGCTSVVSTETVGEPTAVTHSVSITDVTCFGGADGAIEVTAAGGNGIYEFSSDGGVTWTGITPNPHTFGGLAAGNYDIQVRDGNGCTSVISTETVDEPTEVTHSVVINDVTCNGDADGSIVVTAAGGDGSYEFTNDGGNTWTGITANPHTFAGLTAGDYDIQVRDATGCTSVQTTETVGEPAPVTHTVSITDATCNGAADGAIEVTAAGGDGSYEFTNDGGATWTGITANPHTFNGLTAGDYDIQVRDASGCTSTLTTETVGDPAPVTHTVVINDVTCNGDTNGSIEVTAAGGDGSYEFTNDGGATWTGITANPHTFTGLAAGDYDIQVRDGNGCTSAASTETVGEPTAVTHSVNITDVTCFDGSDGAIEVTAAGGDGSYEFSSDGGVTWTGITPNPHTFSGLIAGDYDIQVRDGNGCTSVISTETVNEPAPITFDTTLTNVTCNGGSDGEIEIINVAGGSGAGYEYSSDDGTNWQPGNVFSGLTAGNYNLVVRDGNGCTSETVPATITEPSPIVVTLVDSLLSCGSLPVIEGDTLPLPDPEVPPFPIQPATYTSTLTYVEFDPGQTMDPDDIDAIYIDMEHSYMQDLTIELVAPDGNSVVLIDDQGGGRFLGEPVDDDDGARIAGEGYIYSFDDDATETWVDAISANYLYTYTDNAGNDYVDKTHIPEGTYIPINSINGLAGTDLNGDWTLRVTDSYDGDNGFIFKWGIRFNEQAYPSNYCNGMLEIEATGGNGGFTYQWSDGQTGPQATELCADGYSVTVTDASGCSVVYTDSVYDVDIQMEVTDTTHVLCAGNPTGSATVVASGGNAPYTYNWSDGNTGASNSGMTAGWYYITITDLNSCEHVDSLEIKTLYDLQLAFSDTVQITCNPQNIGDSTGGITVTPTGGQPPYTYNWSSSDGNDSIATNLVAGWNYVTVSDPNCAAVDSVFLSAPAPIQIIETDHQDVLCHGDTTGSTTISVNNGAAPLTLEWAHTSELDLYTLNNLGAGDYTAMVTDNNACMEDTTITILEPAPITYNVDITPADCGVDNGTITVNNITGGDGNYTVSWSHPDWTVDSVGTSITNLGVGDYTMTIVDGNLCDTVEVITMPDNSDINVTLVDAVDPSCGGVCDGSAQINIDGGTAPFTITWSNGDTELTADSLCTGTFSVTVVDDNNCSFILTDSLQEPDPIVVDDFVYTDPIQCAGDSLADLYADVSGGTGELAYRWEDNEGTLQSLDSTLTSAIAGDTYHLTVTDDNLCELVTSIDITSMPDSIFMAFNMGQTNCPEDSTGWAAVDVTGGVGPYNYNWYKADDPAFPIVGAATDSASSLAFGYYIVEVTDALGCTVVDSVIVESDTNLDFTIEILQEVTCAGNGSARVTDIVNGTGPYTYEWSSGETTETAIALNVGTNSVILTDETSTCSVIKEFEMSDEFVFDVRIYELQPDYITGDDGNGRIRLEATGGVRPYTYDWADEDGPISDNDSLLTFLDQGWYYYTVTDDQGCTISDSAEIIETSIYIEDTVITDVSCYGYSDGAISIVPAGGVPPYSITWSNDSTGTDISGLSAGTYYLTINDVFSSYEDSLIVNEPQPYVYNNDIIEASCSGADGSITISVESGGTEPFTFDWAYDGYPELDPEGLAWAWPDDTTVTGSTIEDLHVGYYYFTLVDDNGCVAEDSVYIPDNSDFAIDPIAIDPNCLAENLDNGSITLNSENGTTPYDYTWSHDATLNNDVAANLEEGTYFATVIDDDLCVRTDNFTLTAPVSVEFEYTSTKPVCSYDTTGSITITPLQGNGEFQYAVFPTGGSPDYEPDSVFENLGTGPYTIRVIDEASCIEDKPAIIQSETSEILISALNDMPGCPTDSSGIARIEVTEGAPGVPFSSLSYEWTVDSATLVDWGADENMFDSVISRDSLVLNARPGVYNVRVITGSGCVEEEPIQLQSDTAFVFSDINVNLTDTSIYGGFATLTALNACKYDELSLYTAPYAYKSEPYEVISPDSIYWARGVGLEGYGMTTGSETAFDTATVNQTGDNYYVARIEAGRCYMEDSVLVRVPNYADVQAQVADGSNSNLFEGGGTTLEVNEITDSTYYSWSEYWEVTQEVPEEPTLPESADWTNDLEVDVTGLMDSTIYRVTASTPAPYPIEGLYCETSDTVKVRVMGEFNPPSAFSPNRDGHNDYWGIQGIDVNMDFNLKIFNRWGQLVFESNDPLEMMPKESGGDGGWDGTNMNGKDVTIGTYYYVIQYSDGSRSKKANGPVTVIR</sequence>
<evidence type="ECO:0000256" key="2">
    <source>
        <dbReference type="ARBA" id="ARBA00022801"/>
    </source>
</evidence>
<dbReference type="SMART" id="SM00710">
    <property type="entry name" value="PbH1"/>
    <property type="match status" value="13"/>
</dbReference>
<evidence type="ECO:0000313" key="4">
    <source>
        <dbReference type="EMBL" id="ALO16009.1"/>
    </source>
</evidence>
<keyword evidence="4" id="KW-0449">Lipoprotein</keyword>
<name>A0A0S2I0S4_9BACT</name>
<dbReference type="PROSITE" id="PS51829">
    <property type="entry name" value="P_HOMO_B"/>
    <property type="match status" value="1"/>
</dbReference>
<evidence type="ECO:0000259" key="3">
    <source>
        <dbReference type="PROSITE" id="PS51829"/>
    </source>
</evidence>
<dbReference type="InterPro" id="IPR025667">
    <property type="entry name" value="SprB_repeat"/>
</dbReference>
<dbReference type="InterPro" id="IPR008979">
    <property type="entry name" value="Galactose-bd-like_sf"/>
</dbReference>
<dbReference type="Gene3D" id="2.60.40.740">
    <property type="match status" value="3"/>
</dbReference>
<dbReference type="NCBIfam" id="TIGR04131">
    <property type="entry name" value="Bac_Flav_CTERM"/>
    <property type="match status" value="1"/>
</dbReference>
<proteinExistence type="predicted"/>
<keyword evidence="2" id="KW-0378">Hydrolase</keyword>
<dbReference type="RefSeq" id="WP_057953420.1">
    <property type="nucleotide sequence ID" value="NZ_CP013118.1"/>
</dbReference>
<dbReference type="SMART" id="SM00089">
    <property type="entry name" value="PKD"/>
    <property type="match status" value="8"/>
</dbReference>
<dbReference type="Gene3D" id="2.60.120.260">
    <property type="entry name" value="Galactose-binding domain-like"/>
    <property type="match status" value="1"/>
</dbReference>
<dbReference type="EMBL" id="CP013118">
    <property type="protein sequence ID" value="ALO16009.1"/>
    <property type="molecule type" value="Genomic_DNA"/>
</dbReference>
<accession>A0A0S2I0S4</accession>
<dbReference type="Pfam" id="PF13585">
    <property type="entry name" value="CHU_C"/>
    <property type="match status" value="1"/>
</dbReference>
<evidence type="ECO:0000256" key="1">
    <source>
        <dbReference type="ARBA" id="ARBA00022670"/>
    </source>
</evidence>
<dbReference type="InterPro" id="IPR008215">
    <property type="entry name" value="Tachykinin_dom"/>
</dbReference>
<organism evidence="4 5">
    <name type="scientific">Salinivirga cyanobacteriivorans</name>
    <dbReference type="NCBI Taxonomy" id="1307839"/>
    <lineage>
        <taxon>Bacteria</taxon>
        <taxon>Pseudomonadati</taxon>
        <taxon>Bacteroidota</taxon>
        <taxon>Bacteroidia</taxon>
        <taxon>Bacteroidales</taxon>
        <taxon>Salinivirgaceae</taxon>
        <taxon>Salinivirga</taxon>
    </lineage>
</organism>
<keyword evidence="1" id="KW-0645">Protease</keyword>
<dbReference type="GO" id="GO:0006508">
    <property type="term" value="P:proteolysis"/>
    <property type="evidence" value="ECO:0007669"/>
    <property type="project" value="UniProtKB-KW"/>
</dbReference>
<dbReference type="InterPro" id="IPR002884">
    <property type="entry name" value="P_dom"/>
</dbReference>
<dbReference type="InterPro" id="IPR026341">
    <property type="entry name" value="T9SS_type_B"/>
</dbReference>
<evidence type="ECO:0000313" key="5">
    <source>
        <dbReference type="Proteomes" id="UP000064893"/>
    </source>
</evidence>
<protein>
    <submittedName>
        <fullName evidence="4">Lipoprotein</fullName>
    </submittedName>
</protein>
<dbReference type="OrthoDB" id="7794186at2"/>
<reference evidence="4 5" key="1">
    <citation type="submission" date="2015-11" db="EMBL/GenBank/DDBJ databases">
        <title>Description and complete genome sequence of a novel strain predominating in hypersaline microbial mats and representing a new family of the Bacteriodetes phylum.</title>
        <authorList>
            <person name="Spring S."/>
            <person name="Bunk B."/>
            <person name="Sproer C."/>
            <person name="Klenk H.-P."/>
        </authorList>
    </citation>
    <scope>NUCLEOTIDE SEQUENCE [LARGE SCALE GENOMIC DNA]</scope>
    <source>
        <strain evidence="4 5">L21-Spi-D4</strain>
    </source>
</reference>
<dbReference type="GO" id="GO:0007217">
    <property type="term" value="P:tachykinin receptor signaling pathway"/>
    <property type="evidence" value="ECO:0007669"/>
    <property type="project" value="InterPro"/>
</dbReference>